<dbReference type="PANTHER" id="PTHR43065:SF50">
    <property type="entry name" value="HISTIDINE KINASE"/>
    <property type="match status" value="1"/>
</dbReference>
<comment type="caution">
    <text evidence="6">The sequence shown here is derived from an EMBL/GenBank/DDBJ whole genome shotgun (WGS) entry which is preliminary data.</text>
</comment>
<keyword evidence="3 6" id="KW-0418">Kinase</keyword>
<dbReference type="InterPro" id="IPR005467">
    <property type="entry name" value="His_kinase_dom"/>
</dbReference>
<dbReference type="AlphaFoldDB" id="A0A838WNR9"/>
<keyword evidence="4" id="KW-0902">Two-component regulatory system</keyword>
<evidence type="ECO:0000256" key="1">
    <source>
        <dbReference type="ARBA" id="ARBA00000085"/>
    </source>
</evidence>
<evidence type="ECO:0000256" key="4">
    <source>
        <dbReference type="ARBA" id="ARBA00023012"/>
    </source>
</evidence>
<dbReference type="GO" id="GO:0000160">
    <property type="term" value="P:phosphorelay signal transduction system"/>
    <property type="evidence" value="ECO:0007669"/>
    <property type="project" value="UniProtKB-KW"/>
</dbReference>
<dbReference type="SMART" id="SM00387">
    <property type="entry name" value="HATPase_c"/>
    <property type="match status" value="1"/>
</dbReference>
<evidence type="ECO:0000313" key="6">
    <source>
        <dbReference type="EMBL" id="MBA4467206.1"/>
    </source>
</evidence>
<dbReference type="Proteomes" id="UP000538075">
    <property type="component" value="Unassembled WGS sequence"/>
</dbReference>
<organism evidence="6 7">
    <name type="scientific">Cylindrospermopsis raciborskii CS-506_A</name>
    <dbReference type="NCBI Taxonomy" id="2585140"/>
    <lineage>
        <taxon>Bacteria</taxon>
        <taxon>Bacillati</taxon>
        <taxon>Cyanobacteriota</taxon>
        <taxon>Cyanophyceae</taxon>
        <taxon>Nostocales</taxon>
        <taxon>Aphanizomenonaceae</taxon>
        <taxon>Cylindrospermopsis</taxon>
    </lineage>
</organism>
<dbReference type="GO" id="GO:0004673">
    <property type="term" value="F:protein histidine kinase activity"/>
    <property type="evidence" value="ECO:0007669"/>
    <property type="project" value="UniProtKB-EC"/>
</dbReference>
<evidence type="ECO:0000259" key="5">
    <source>
        <dbReference type="PROSITE" id="PS50109"/>
    </source>
</evidence>
<dbReference type="PANTHER" id="PTHR43065">
    <property type="entry name" value="SENSOR HISTIDINE KINASE"/>
    <property type="match status" value="1"/>
</dbReference>
<dbReference type="InterPro" id="IPR003594">
    <property type="entry name" value="HATPase_dom"/>
</dbReference>
<name>A0A838WNR9_9CYAN</name>
<dbReference type="PRINTS" id="PR00344">
    <property type="entry name" value="BCTRLSENSOR"/>
</dbReference>
<feature type="domain" description="Histidine kinase" evidence="5">
    <location>
        <begin position="1"/>
        <end position="87"/>
    </location>
</feature>
<dbReference type="EC" id="2.7.13.3" evidence="2"/>
<feature type="non-terminal residue" evidence="6">
    <location>
        <position position="1"/>
    </location>
</feature>
<dbReference type="SUPFAM" id="SSF55874">
    <property type="entry name" value="ATPase domain of HSP90 chaperone/DNA topoisomerase II/histidine kinase"/>
    <property type="match status" value="1"/>
</dbReference>
<evidence type="ECO:0000256" key="2">
    <source>
        <dbReference type="ARBA" id="ARBA00012438"/>
    </source>
</evidence>
<protein>
    <recommendedName>
        <fullName evidence="2">histidine kinase</fullName>
        <ecNumber evidence="2">2.7.13.3</ecNumber>
    </recommendedName>
</protein>
<dbReference type="Pfam" id="PF02518">
    <property type="entry name" value="HATPase_c"/>
    <property type="match status" value="1"/>
</dbReference>
<keyword evidence="3 6" id="KW-0808">Transferase</keyword>
<dbReference type="Gene3D" id="3.30.565.10">
    <property type="entry name" value="Histidine kinase-like ATPase, C-terminal domain"/>
    <property type="match status" value="1"/>
</dbReference>
<comment type="catalytic activity">
    <reaction evidence="1">
        <text>ATP + protein L-histidine = ADP + protein N-phospho-L-histidine.</text>
        <dbReference type="EC" id="2.7.13.3"/>
    </reaction>
</comment>
<dbReference type="EMBL" id="VDFG01001206">
    <property type="protein sequence ID" value="MBA4467206.1"/>
    <property type="molecule type" value="Genomic_DNA"/>
</dbReference>
<evidence type="ECO:0000313" key="7">
    <source>
        <dbReference type="Proteomes" id="UP000538075"/>
    </source>
</evidence>
<dbReference type="InterPro" id="IPR004358">
    <property type="entry name" value="Sig_transdc_His_kin-like_C"/>
</dbReference>
<reference evidence="6 7" key="1">
    <citation type="journal article" date="2020" name="J. Appl. Phycol.">
        <title>Morphological changes and genome evolution in Raphidiopsis raciborskii CS-506 after 23 years in culture.</title>
        <authorList>
            <person name="Willis A."/>
            <person name="Bent S.J."/>
            <person name="Jameson I.D."/>
        </authorList>
    </citation>
    <scope>NUCLEOTIDE SEQUENCE [LARGE SCALE GENOMIC DNA]</scope>
    <source>
        <strain evidence="6 7">CS-506_A</strain>
    </source>
</reference>
<gene>
    <name evidence="6" type="ORF">FHK98_18350</name>
</gene>
<accession>A0A838WNR9</accession>
<proteinExistence type="predicted"/>
<dbReference type="InterPro" id="IPR036890">
    <property type="entry name" value="HATPase_C_sf"/>
</dbReference>
<sequence length="91" mass="10098">GKIIISTSVISRDWVRICVKDNGKGMTTEMKNRIFEPFFTTKPVGEGTGLGLSISYQIIVNQHRGKIDCLSQPGMGTEFVIQIPTDCSQYD</sequence>
<evidence type="ECO:0000256" key="3">
    <source>
        <dbReference type="ARBA" id="ARBA00022777"/>
    </source>
</evidence>
<dbReference type="PROSITE" id="PS50109">
    <property type="entry name" value="HIS_KIN"/>
    <property type="match status" value="1"/>
</dbReference>